<feature type="transmembrane region" description="Helical" evidence="5">
    <location>
        <begin position="79"/>
        <end position="101"/>
    </location>
</feature>
<feature type="transmembrane region" description="Helical" evidence="5">
    <location>
        <begin position="121"/>
        <end position="140"/>
    </location>
</feature>
<feature type="transmembrane region" description="Helical" evidence="5">
    <location>
        <begin position="152"/>
        <end position="172"/>
    </location>
</feature>
<dbReference type="OrthoDB" id="9801223at2"/>
<dbReference type="Proteomes" id="UP000427906">
    <property type="component" value="Chromosome"/>
</dbReference>
<evidence type="ECO:0000256" key="2">
    <source>
        <dbReference type="ARBA" id="ARBA00022692"/>
    </source>
</evidence>
<comment type="subcellular location">
    <subcellularLocation>
        <location evidence="1">Membrane</location>
        <topology evidence="1">Multi-pass membrane protein</topology>
    </subcellularLocation>
</comment>
<dbReference type="Pfam" id="PF01794">
    <property type="entry name" value="Ferric_reduct"/>
    <property type="match status" value="1"/>
</dbReference>
<feature type="transmembrane region" description="Helical" evidence="5">
    <location>
        <begin position="40"/>
        <end position="58"/>
    </location>
</feature>
<evidence type="ECO:0000256" key="4">
    <source>
        <dbReference type="ARBA" id="ARBA00023136"/>
    </source>
</evidence>
<dbReference type="RefSeq" id="WP_155316122.1">
    <property type="nucleotide sequence ID" value="NZ_AP021874.1"/>
</dbReference>
<name>A0A5K7YH77_9BACT</name>
<evidence type="ECO:0000313" key="7">
    <source>
        <dbReference type="EMBL" id="BBO67913.1"/>
    </source>
</evidence>
<organism evidence="7 8">
    <name type="scientific">Desulfosarcina alkanivorans</name>
    <dbReference type="NCBI Taxonomy" id="571177"/>
    <lineage>
        <taxon>Bacteria</taxon>
        <taxon>Pseudomonadati</taxon>
        <taxon>Thermodesulfobacteriota</taxon>
        <taxon>Desulfobacteria</taxon>
        <taxon>Desulfobacterales</taxon>
        <taxon>Desulfosarcinaceae</taxon>
        <taxon>Desulfosarcina</taxon>
    </lineage>
</organism>
<evidence type="ECO:0000313" key="8">
    <source>
        <dbReference type="Proteomes" id="UP000427906"/>
    </source>
</evidence>
<keyword evidence="2 5" id="KW-0812">Transmembrane</keyword>
<dbReference type="AlphaFoldDB" id="A0A5K7YH77"/>
<sequence>MDAYRKSAFVRTSVLVFAGLPLLLYGLGDFPERSFLKESLSVVTILGFFPMIGLFFWSRANAVAVSGLKMHRTITVHKAAGYTCAAIMLLHPLFPVVPRFFESGVASGDALVTILATFKPGVVLGILAWCLLLVLGITAFTRHRLPMTYRTWRRCHGILAVVFITAAAWHAVDLGRHSNLSMSGLIILLATVGVGLFVGHTISSKSKGPRIDR</sequence>
<reference evidence="7 8" key="1">
    <citation type="submission" date="2019-11" db="EMBL/GenBank/DDBJ databases">
        <title>Comparative genomics of hydrocarbon-degrading Desulfosarcina strains.</title>
        <authorList>
            <person name="Watanabe M."/>
            <person name="Kojima H."/>
            <person name="Fukui M."/>
        </authorList>
    </citation>
    <scope>NUCLEOTIDE SEQUENCE [LARGE SCALE GENOMIC DNA]</scope>
    <source>
        <strain evidence="7 8">PL12</strain>
    </source>
</reference>
<protein>
    <recommendedName>
        <fullName evidence="6">Ferric oxidoreductase domain-containing protein</fullName>
    </recommendedName>
</protein>
<gene>
    <name evidence="7" type="ORF">DSCA_18430</name>
</gene>
<evidence type="ECO:0000256" key="5">
    <source>
        <dbReference type="SAM" id="Phobius"/>
    </source>
</evidence>
<dbReference type="KEGG" id="dalk:DSCA_18430"/>
<evidence type="ECO:0000256" key="3">
    <source>
        <dbReference type="ARBA" id="ARBA00022989"/>
    </source>
</evidence>
<dbReference type="EMBL" id="AP021874">
    <property type="protein sequence ID" value="BBO67913.1"/>
    <property type="molecule type" value="Genomic_DNA"/>
</dbReference>
<evidence type="ECO:0000259" key="6">
    <source>
        <dbReference type="Pfam" id="PF01794"/>
    </source>
</evidence>
<dbReference type="InterPro" id="IPR013130">
    <property type="entry name" value="Fe3_Rdtase_TM_dom"/>
</dbReference>
<accession>A0A5K7YH77</accession>
<keyword evidence="8" id="KW-1185">Reference proteome</keyword>
<dbReference type="GO" id="GO:0016020">
    <property type="term" value="C:membrane"/>
    <property type="evidence" value="ECO:0007669"/>
    <property type="project" value="UniProtKB-SubCell"/>
</dbReference>
<feature type="transmembrane region" description="Helical" evidence="5">
    <location>
        <begin position="9"/>
        <end position="28"/>
    </location>
</feature>
<keyword evidence="4 5" id="KW-0472">Membrane</keyword>
<feature type="transmembrane region" description="Helical" evidence="5">
    <location>
        <begin position="184"/>
        <end position="203"/>
    </location>
</feature>
<feature type="domain" description="Ferric oxidoreductase" evidence="6">
    <location>
        <begin position="51"/>
        <end position="166"/>
    </location>
</feature>
<proteinExistence type="predicted"/>
<keyword evidence="3 5" id="KW-1133">Transmembrane helix</keyword>
<evidence type="ECO:0000256" key="1">
    <source>
        <dbReference type="ARBA" id="ARBA00004141"/>
    </source>
</evidence>